<proteinExistence type="predicted"/>
<evidence type="ECO:0000313" key="2">
    <source>
        <dbReference type="Proteomes" id="UP000282386"/>
    </source>
</evidence>
<accession>A0A7Z9A2K9</accession>
<dbReference type="AlphaFoldDB" id="A0A7Z9A2K9"/>
<protein>
    <submittedName>
        <fullName evidence="1">Uncharacterized protein</fullName>
    </submittedName>
</protein>
<reference evidence="1 2" key="1">
    <citation type="submission" date="2018-12" db="EMBL/GenBank/DDBJ databases">
        <authorList>
            <consortium name="Pathogen Informatics"/>
        </authorList>
    </citation>
    <scope>NUCLEOTIDE SEQUENCE [LARGE SCALE GENOMIC DNA]</scope>
    <source>
        <strain evidence="1 2">NCTC10207</strain>
    </source>
</reference>
<name>A0A7Z9A2K9_9MICC</name>
<gene>
    <name evidence="1" type="ORF">NCTC10207_00977</name>
</gene>
<dbReference type="EMBL" id="LR134479">
    <property type="protein sequence ID" value="VEI22883.1"/>
    <property type="molecule type" value="Genomic_DNA"/>
</dbReference>
<evidence type="ECO:0000313" key="1">
    <source>
        <dbReference type="EMBL" id="VEI22883.1"/>
    </source>
</evidence>
<organism evidence="1 2">
    <name type="scientific">Rothia aeria</name>
    <dbReference type="NCBI Taxonomy" id="172042"/>
    <lineage>
        <taxon>Bacteria</taxon>
        <taxon>Bacillati</taxon>
        <taxon>Actinomycetota</taxon>
        <taxon>Actinomycetes</taxon>
        <taxon>Micrococcales</taxon>
        <taxon>Micrococcaceae</taxon>
        <taxon>Rothia</taxon>
    </lineage>
</organism>
<dbReference type="RefSeq" id="WP_126499945.1">
    <property type="nucleotide sequence ID" value="NZ_LR134479.1"/>
</dbReference>
<dbReference type="Proteomes" id="UP000282386">
    <property type="component" value="Chromosome"/>
</dbReference>
<sequence>MNLDIQIVSQEFRQTLQINNWLNNIGNHQNYGGSISSPFNIQFITEKDRVYRCMKADAWTNIDIDVFNDILEFLEMHSIDGSIINNLAAESKNIFDENKTYLTHRLISYKINENVADYILMPALVRGFQEFYVSRLHKNMLINFNRNLISLLNLGYLPCGWKYSPIWKNHPNNLVVHLNNSSKENLKTHVKSFDYSSGTLYLF</sequence>